<feature type="compositionally biased region" description="Basic and acidic residues" evidence="4">
    <location>
        <begin position="116"/>
        <end position="127"/>
    </location>
</feature>
<feature type="region of interest" description="Disordered" evidence="4">
    <location>
        <begin position="113"/>
        <end position="152"/>
    </location>
</feature>
<dbReference type="CDD" id="cd04496">
    <property type="entry name" value="SSB_OBF"/>
    <property type="match status" value="1"/>
</dbReference>
<evidence type="ECO:0000313" key="5">
    <source>
        <dbReference type="EMBL" id="TDT34050.1"/>
    </source>
</evidence>
<dbReference type="Proteomes" id="UP000295371">
    <property type="component" value="Unassembled WGS sequence"/>
</dbReference>
<keyword evidence="6" id="KW-1185">Reference proteome</keyword>
<dbReference type="GO" id="GO:0003697">
    <property type="term" value="F:single-stranded DNA binding"/>
    <property type="evidence" value="ECO:0007669"/>
    <property type="project" value="UniProtKB-UniRule"/>
</dbReference>
<name>A0A4R7J963_9ACTN</name>
<keyword evidence="1 2" id="KW-0238">DNA-binding</keyword>
<dbReference type="HAMAP" id="MF_00984">
    <property type="entry name" value="SSB"/>
    <property type="match status" value="1"/>
</dbReference>
<dbReference type="PANTHER" id="PTHR10302:SF27">
    <property type="entry name" value="SINGLE-STRANDED DNA-BINDING PROTEIN"/>
    <property type="match status" value="1"/>
</dbReference>
<protein>
    <recommendedName>
        <fullName evidence="2 3">Single-stranded DNA-binding protein</fullName>
        <shortName evidence="2">SSB</shortName>
    </recommendedName>
</protein>
<dbReference type="Pfam" id="PF00436">
    <property type="entry name" value="SSB"/>
    <property type="match status" value="1"/>
</dbReference>
<dbReference type="InterPro" id="IPR000424">
    <property type="entry name" value="Primosome_PriB/ssb"/>
</dbReference>
<gene>
    <name evidence="5" type="ORF">CLV29_1695</name>
</gene>
<evidence type="ECO:0000256" key="3">
    <source>
        <dbReference type="PIRNR" id="PIRNR002070"/>
    </source>
</evidence>
<dbReference type="PANTHER" id="PTHR10302">
    <property type="entry name" value="SINGLE-STRANDED DNA-BINDING PROTEIN"/>
    <property type="match status" value="1"/>
</dbReference>
<organism evidence="5 6">
    <name type="scientific">Naumannella halotolerans</name>
    <dbReference type="NCBI Taxonomy" id="993414"/>
    <lineage>
        <taxon>Bacteria</taxon>
        <taxon>Bacillati</taxon>
        <taxon>Actinomycetota</taxon>
        <taxon>Actinomycetes</taxon>
        <taxon>Propionibacteriales</taxon>
        <taxon>Propionibacteriaceae</taxon>
        <taxon>Naumannella</taxon>
    </lineage>
</organism>
<dbReference type="SUPFAM" id="SSF50249">
    <property type="entry name" value="Nucleic acid-binding proteins"/>
    <property type="match status" value="1"/>
</dbReference>
<dbReference type="GO" id="GO:0006260">
    <property type="term" value="P:DNA replication"/>
    <property type="evidence" value="ECO:0007669"/>
    <property type="project" value="InterPro"/>
</dbReference>
<dbReference type="EMBL" id="SOAW01000001">
    <property type="protein sequence ID" value="TDT34050.1"/>
    <property type="molecule type" value="Genomic_DNA"/>
</dbReference>
<comment type="caution">
    <text evidence="2">Lacks conserved residue(s) required for the propagation of feature annotation.</text>
</comment>
<evidence type="ECO:0000313" key="6">
    <source>
        <dbReference type="Proteomes" id="UP000295371"/>
    </source>
</evidence>
<dbReference type="NCBIfam" id="TIGR00621">
    <property type="entry name" value="ssb"/>
    <property type="match status" value="1"/>
</dbReference>
<dbReference type="PIRSF" id="PIRSF002070">
    <property type="entry name" value="SSB"/>
    <property type="match status" value="1"/>
</dbReference>
<dbReference type="Gene3D" id="2.40.50.140">
    <property type="entry name" value="Nucleic acid-binding proteins"/>
    <property type="match status" value="1"/>
</dbReference>
<evidence type="ECO:0000256" key="2">
    <source>
        <dbReference type="HAMAP-Rule" id="MF_00984"/>
    </source>
</evidence>
<sequence length="152" mass="16590">MEARVMLSGRVGGPIEVHGPPQGVRVATFRLGCTPRQRDGSSGEWTDLPTTWVTVKVFGRLAWNVGFSLGKGEPVLVQGRLRTEQWENRDGEPRERLVIHADVVGHDLTYGTTVFKKRESPQPRPESDDAESAPVTMADGESVDPVTGEIAA</sequence>
<proteinExistence type="inferred from homology"/>
<dbReference type="RefSeq" id="WP_133754474.1">
    <property type="nucleotide sequence ID" value="NZ_SOAW01000001.1"/>
</dbReference>
<dbReference type="InterPro" id="IPR011344">
    <property type="entry name" value="ssDNA-bd"/>
</dbReference>
<dbReference type="InterPro" id="IPR012340">
    <property type="entry name" value="NA-bd_OB-fold"/>
</dbReference>
<dbReference type="GO" id="GO:0009295">
    <property type="term" value="C:nucleoid"/>
    <property type="evidence" value="ECO:0007669"/>
    <property type="project" value="TreeGrafter"/>
</dbReference>
<reference evidence="5 6" key="1">
    <citation type="submission" date="2019-03" db="EMBL/GenBank/DDBJ databases">
        <title>Genomic Encyclopedia of Archaeal and Bacterial Type Strains, Phase II (KMG-II): from individual species to whole genera.</title>
        <authorList>
            <person name="Goeker M."/>
        </authorList>
    </citation>
    <scope>NUCLEOTIDE SEQUENCE [LARGE SCALE GENOMIC DNA]</scope>
    <source>
        <strain evidence="5 6">DSM 24323</strain>
    </source>
</reference>
<evidence type="ECO:0000256" key="4">
    <source>
        <dbReference type="SAM" id="MobiDB-lite"/>
    </source>
</evidence>
<dbReference type="OrthoDB" id="4427276at2"/>
<comment type="subunit">
    <text evidence="2">Homotetramer.</text>
</comment>
<comment type="caution">
    <text evidence="5">The sequence shown here is derived from an EMBL/GenBank/DDBJ whole genome shotgun (WGS) entry which is preliminary data.</text>
</comment>
<dbReference type="AlphaFoldDB" id="A0A4R7J963"/>
<evidence type="ECO:0000256" key="1">
    <source>
        <dbReference type="ARBA" id="ARBA00023125"/>
    </source>
</evidence>
<dbReference type="PROSITE" id="PS50935">
    <property type="entry name" value="SSB"/>
    <property type="match status" value="1"/>
</dbReference>
<accession>A0A4R7J963</accession>